<dbReference type="EMBL" id="JACOGG010000002">
    <property type="protein sequence ID" value="MBC3934296.1"/>
    <property type="molecule type" value="Genomic_DNA"/>
</dbReference>
<accession>A0A923KZ24</accession>
<dbReference type="SUPFAM" id="SSF50494">
    <property type="entry name" value="Trypsin-like serine proteases"/>
    <property type="match status" value="1"/>
</dbReference>
<proteinExistence type="predicted"/>
<reference evidence="5" key="1">
    <citation type="submission" date="2020-08" db="EMBL/GenBank/DDBJ databases">
        <title>Novel species isolated from subtropical streams in China.</title>
        <authorList>
            <person name="Lu H."/>
        </authorList>
    </citation>
    <scope>NUCLEOTIDE SEQUENCE</scope>
    <source>
        <strain evidence="5">CY7W</strain>
    </source>
</reference>
<dbReference type="GO" id="GO:0004252">
    <property type="term" value="F:serine-type endopeptidase activity"/>
    <property type="evidence" value="ECO:0007669"/>
    <property type="project" value="InterPro"/>
</dbReference>
<keyword evidence="1 5" id="KW-0645">Protease</keyword>
<dbReference type="PRINTS" id="PR00834">
    <property type="entry name" value="PROTEASES2C"/>
</dbReference>
<evidence type="ECO:0000256" key="1">
    <source>
        <dbReference type="ARBA" id="ARBA00022670"/>
    </source>
</evidence>
<keyword evidence="2" id="KW-0378">Hydrolase</keyword>
<dbReference type="PANTHER" id="PTHR43343:SF3">
    <property type="entry name" value="PROTEASE DO-LIKE 8, CHLOROPLASTIC"/>
    <property type="match status" value="1"/>
</dbReference>
<evidence type="ECO:0000313" key="5">
    <source>
        <dbReference type="EMBL" id="MBC3934296.1"/>
    </source>
</evidence>
<feature type="signal peptide" evidence="4">
    <location>
        <begin position="1"/>
        <end position="26"/>
    </location>
</feature>
<organism evidence="5 6">
    <name type="scientific">Undibacterium rugosum</name>
    <dbReference type="NCBI Taxonomy" id="2762291"/>
    <lineage>
        <taxon>Bacteria</taxon>
        <taxon>Pseudomonadati</taxon>
        <taxon>Pseudomonadota</taxon>
        <taxon>Betaproteobacteria</taxon>
        <taxon>Burkholderiales</taxon>
        <taxon>Oxalobacteraceae</taxon>
        <taxon>Undibacterium</taxon>
    </lineage>
</organism>
<keyword evidence="6" id="KW-1185">Reference proteome</keyword>
<sequence length="477" mass="51552">MRFTVHRAVCLSLLCTHAVFGNQASAESPDKLYARLAPSVWRVFSFDKAGKAMSQGSAVVTGKGVLLTNCHVISKAAKIVLNQQNQNFPAQLEHIDIERDLCQLRAADLPAVAVPVGDASQLVVGQRVYTIGNPVNMEQTLSDGLVSALRRDKENQLSLIQISAPISHGSSGGGLFDEKGNLVGITSAGIDAAQNLNFAIPINWVKELPVRSQAALERYRTGNNAQSTAQNTVPKPAATIAVVSPPVGSGSSPSPGPRPVVTGPELNEILKRPTPVVESGFADINDIAKLDQFGVRKGYENFLKADMPRAFAIVEGGTGWWISFGSKPKNPASSPDPRQRVVKDCEERYQKPCYLYAIDDQVVFKPSRDIAAYTGATPLPPASGFASISDISKLEKFGVRVGYEVFLNKPFPRAFAITADGKSYLSNGTNPKNPESSPEPHVRILGECERYYQRSCYLYAVNGIVVFRPPKELQSAN</sequence>
<keyword evidence="4" id="KW-0732">Signal</keyword>
<dbReference type="Pfam" id="PF13365">
    <property type="entry name" value="Trypsin_2"/>
    <property type="match status" value="1"/>
</dbReference>
<feature type="region of interest" description="Disordered" evidence="3">
    <location>
        <begin position="243"/>
        <end position="263"/>
    </location>
</feature>
<dbReference type="InterPro" id="IPR051201">
    <property type="entry name" value="Chloro_Bact_Ser_Proteases"/>
</dbReference>
<name>A0A923KZ24_9BURK</name>
<dbReference type="InterPro" id="IPR009003">
    <property type="entry name" value="Peptidase_S1_PA"/>
</dbReference>
<dbReference type="Proteomes" id="UP000612361">
    <property type="component" value="Unassembled WGS sequence"/>
</dbReference>
<dbReference type="GO" id="GO:0006508">
    <property type="term" value="P:proteolysis"/>
    <property type="evidence" value="ECO:0007669"/>
    <property type="project" value="UniProtKB-KW"/>
</dbReference>
<dbReference type="Gene3D" id="2.40.10.120">
    <property type="match status" value="1"/>
</dbReference>
<dbReference type="InterPro" id="IPR001940">
    <property type="entry name" value="Peptidase_S1C"/>
</dbReference>
<protein>
    <submittedName>
        <fullName evidence="5">Serine protease</fullName>
    </submittedName>
</protein>
<evidence type="ECO:0000256" key="2">
    <source>
        <dbReference type="ARBA" id="ARBA00022801"/>
    </source>
</evidence>
<evidence type="ECO:0000313" key="6">
    <source>
        <dbReference type="Proteomes" id="UP000612361"/>
    </source>
</evidence>
<dbReference type="AlphaFoldDB" id="A0A923KZ24"/>
<evidence type="ECO:0000256" key="3">
    <source>
        <dbReference type="SAM" id="MobiDB-lite"/>
    </source>
</evidence>
<evidence type="ECO:0000256" key="4">
    <source>
        <dbReference type="SAM" id="SignalP"/>
    </source>
</evidence>
<dbReference type="RefSeq" id="WP_186879916.1">
    <property type="nucleotide sequence ID" value="NZ_JACOGG010000002.1"/>
</dbReference>
<gene>
    <name evidence="5" type="ORF">H8K47_02870</name>
</gene>
<comment type="caution">
    <text evidence="5">The sequence shown here is derived from an EMBL/GenBank/DDBJ whole genome shotgun (WGS) entry which is preliminary data.</text>
</comment>
<dbReference type="PANTHER" id="PTHR43343">
    <property type="entry name" value="PEPTIDASE S12"/>
    <property type="match status" value="1"/>
</dbReference>
<feature type="chain" id="PRO_5037597774" evidence="4">
    <location>
        <begin position="27"/>
        <end position="477"/>
    </location>
</feature>